<name>A0A0G0VEG7_9BACT</name>
<dbReference type="Proteomes" id="UP000034746">
    <property type="component" value="Unassembled WGS sequence"/>
</dbReference>
<comment type="caution">
    <text evidence="2">The sequence shown here is derived from an EMBL/GenBank/DDBJ whole genome shotgun (WGS) entry which is preliminary data.</text>
</comment>
<organism evidence="2 3">
    <name type="scientific">Candidatus Uhrbacteria bacterium GW2011_GWF2_41_16</name>
    <dbReference type="NCBI Taxonomy" id="1618997"/>
    <lineage>
        <taxon>Bacteria</taxon>
        <taxon>Candidatus Uhriibacteriota</taxon>
    </lineage>
</organism>
<sequence>MNEQLFEWKQYRRSEPILSKEERTKEQELRNPKTILEFVVNQENGVLTENIWAKNVIDPSETVYQLLRDERTGQLAIIKWKKGDIVKPHPTEGFKREYAESHYRTSYGHAGQFEEVGLYGSRTALQKSIQEVRAIGATYQPLAELQKAIDEGIRKQDAEDQEMLAGHSKSEEDGDDGHDSMLARAA</sequence>
<accession>A0A0G0VEG7</accession>
<feature type="compositionally biased region" description="Basic and acidic residues" evidence="1">
    <location>
        <begin position="177"/>
        <end position="186"/>
    </location>
</feature>
<evidence type="ECO:0000313" key="3">
    <source>
        <dbReference type="Proteomes" id="UP000034746"/>
    </source>
</evidence>
<protein>
    <submittedName>
        <fullName evidence="2">Uncharacterized protein</fullName>
    </submittedName>
</protein>
<evidence type="ECO:0000256" key="1">
    <source>
        <dbReference type="SAM" id="MobiDB-lite"/>
    </source>
</evidence>
<evidence type="ECO:0000313" key="2">
    <source>
        <dbReference type="EMBL" id="KKR98081.1"/>
    </source>
</evidence>
<proteinExistence type="predicted"/>
<reference evidence="2 3" key="1">
    <citation type="journal article" date="2015" name="Nature">
        <title>rRNA introns, odd ribosomes, and small enigmatic genomes across a large radiation of phyla.</title>
        <authorList>
            <person name="Brown C.T."/>
            <person name="Hug L.A."/>
            <person name="Thomas B.C."/>
            <person name="Sharon I."/>
            <person name="Castelle C.J."/>
            <person name="Singh A."/>
            <person name="Wilkins M.J."/>
            <person name="Williams K.H."/>
            <person name="Banfield J.F."/>
        </authorList>
    </citation>
    <scope>NUCLEOTIDE SEQUENCE [LARGE SCALE GENOMIC DNA]</scope>
</reference>
<gene>
    <name evidence="2" type="ORF">UU48_C0006G0121</name>
</gene>
<dbReference type="AlphaFoldDB" id="A0A0G0VEG7"/>
<dbReference type="EMBL" id="LCAU01000006">
    <property type="protein sequence ID" value="KKR98081.1"/>
    <property type="molecule type" value="Genomic_DNA"/>
</dbReference>
<feature type="region of interest" description="Disordered" evidence="1">
    <location>
        <begin position="153"/>
        <end position="186"/>
    </location>
</feature>